<feature type="region of interest" description="Disordered" evidence="1">
    <location>
        <begin position="79"/>
        <end position="167"/>
    </location>
</feature>
<sequence>MGQPRTILIGISGCSSSGKTTLARLLRDIFPETFILHEDDFYKPESELPVKDGLVDWDCPEAISIPDLESALTHIRETGTSPVSSNVPSTTTPSSVISPYSSSSRLSRRSSHGCTSSPLLLPPSPPRTPPLSSSSSSFTSFTSLPSSEESSSSTSSLTTRTTTPTPRVQATLISKEDQNSVGPSPITPSQLAHCTAKVRAWLAPGQPGSLIFSSPLPPLLPPQRSENHCDNDQQPPPKNQNQKKKTRLCILDGFLLYSPPPHPLSRVTALLDIKLFLQVSKQKALRRREARDGYVTLEGFWKDPPGYVEKIVWPNYVAAHRWMFVEGRVEGGRLDGEVLRGEGIRAMKTGDKGGEDAEFGEVLEWAVEVVMEELERICLGGDSGVEGRGDAAR</sequence>
<reference evidence="2" key="2">
    <citation type="submission" date="2023-05" db="EMBL/GenBank/DDBJ databases">
        <authorList>
            <consortium name="Lawrence Berkeley National Laboratory"/>
            <person name="Steindorff A."/>
            <person name="Hensen N."/>
            <person name="Bonometti L."/>
            <person name="Westerberg I."/>
            <person name="Brannstrom I.O."/>
            <person name="Guillou S."/>
            <person name="Cros-Aarteil S."/>
            <person name="Calhoun S."/>
            <person name="Haridas S."/>
            <person name="Kuo A."/>
            <person name="Mondo S."/>
            <person name="Pangilinan J."/>
            <person name="Riley R."/>
            <person name="Labutti K."/>
            <person name="Andreopoulos B."/>
            <person name="Lipzen A."/>
            <person name="Chen C."/>
            <person name="Yanf M."/>
            <person name="Daum C."/>
            <person name="Ng V."/>
            <person name="Clum A."/>
            <person name="Ohm R."/>
            <person name="Martin F."/>
            <person name="Silar P."/>
            <person name="Natvig D."/>
            <person name="Lalanne C."/>
            <person name="Gautier V."/>
            <person name="Ament-Velasquez S.L."/>
            <person name="Kruys A."/>
            <person name="Hutchinson M.I."/>
            <person name="Powell A.J."/>
            <person name="Barry K."/>
            <person name="Miller A.N."/>
            <person name="Grigoriev I.V."/>
            <person name="Debuchy R."/>
            <person name="Gladieux P."/>
            <person name="Thoren M.H."/>
            <person name="Johannesson H."/>
        </authorList>
    </citation>
    <scope>NUCLEOTIDE SEQUENCE</scope>
    <source>
        <strain evidence="2">CBS 532.94</strain>
    </source>
</reference>
<evidence type="ECO:0000313" key="3">
    <source>
        <dbReference type="Proteomes" id="UP001303760"/>
    </source>
</evidence>
<protein>
    <submittedName>
        <fullName evidence="2">Nicotinamide riboside kinase</fullName>
    </submittedName>
</protein>
<dbReference type="GO" id="GO:0016301">
    <property type="term" value="F:kinase activity"/>
    <property type="evidence" value="ECO:0007669"/>
    <property type="project" value="UniProtKB-KW"/>
</dbReference>
<evidence type="ECO:0000256" key="1">
    <source>
        <dbReference type="SAM" id="MobiDB-lite"/>
    </source>
</evidence>
<dbReference type="PRINTS" id="PR00988">
    <property type="entry name" value="URIDINKINASE"/>
</dbReference>
<gene>
    <name evidence="2" type="ORF">C8A03DRAFT_30797</name>
</gene>
<keyword evidence="2" id="KW-0808">Transferase</keyword>
<name>A0AAN7CFJ9_9PEZI</name>
<feature type="region of interest" description="Disordered" evidence="1">
    <location>
        <begin position="212"/>
        <end position="244"/>
    </location>
</feature>
<reference evidence="2" key="1">
    <citation type="journal article" date="2023" name="Mol. Phylogenet. Evol.">
        <title>Genome-scale phylogeny and comparative genomics of the fungal order Sordariales.</title>
        <authorList>
            <person name="Hensen N."/>
            <person name="Bonometti L."/>
            <person name="Westerberg I."/>
            <person name="Brannstrom I.O."/>
            <person name="Guillou S."/>
            <person name="Cros-Aarteil S."/>
            <person name="Calhoun S."/>
            <person name="Haridas S."/>
            <person name="Kuo A."/>
            <person name="Mondo S."/>
            <person name="Pangilinan J."/>
            <person name="Riley R."/>
            <person name="LaButti K."/>
            <person name="Andreopoulos B."/>
            <person name="Lipzen A."/>
            <person name="Chen C."/>
            <person name="Yan M."/>
            <person name="Daum C."/>
            <person name="Ng V."/>
            <person name="Clum A."/>
            <person name="Steindorff A."/>
            <person name="Ohm R.A."/>
            <person name="Martin F."/>
            <person name="Silar P."/>
            <person name="Natvig D.O."/>
            <person name="Lalanne C."/>
            <person name="Gautier V."/>
            <person name="Ament-Velasquez S.L."/>
            <person name="Kruys A."/>
            <person name="Hutchinson M.I."/>
            <person name="Powell A.J."/>
            <person name="Barry K."/>
            <person name="Miller A.N."/>
            <person name="Grigoriev I.V."/>
            <person name="Debuchy R."/>
            <person name="Gladieux P."/>
            <person name="Hiltunen Thoren M."/>
            <person name="Johannesson H."/>
        </authorList>
    </citation>
    <scope>NUCLEOTIDE SEQUENCE</scope>
    <source>
        <strain evidence="2">CBS 532.94</strain>
    </source>
</reference>
<dbReference type="Proteomes" id="UP001303760">
    <property type="component" value="Unassembled WGS sequence"/>
</dbReference>
<proteinExistence type="predicted"/>
<organism evidence="2 3">
    <name type="scientific">Achaetomium macrosporum</name>
    <dbReference type="NCBI Taxonomy" id="79813"/>
    <lineage>
        <taxon>Eukaryota</taxon>
        <taxon>Fungi</taxon>
        <taxon>Dikarya</taxon>
        <taxon>Ascomycota</taxon>
        <taxon>Pezizomycotina</taxon>
        <taxon>Sordariomycetes</taxon>
        <taxon>Sordariomycetidae</taxon>
        <taxon>Sordariales</taxon>
        <taxon>Chaetomiaceae</taxon>
        <taxon>Achaetomium</taxon>
    </lineage>
</organism>
<feature type="compositionally biased region" description="Pro residues" evidence="1">
    <location>
        <begin position="120"/>
        <end position="129"/>
    </location>
</feature>
<dbReference type="CDD" id="cd02024">
    <property type="entry name" value="NRK1"/>
    <property type="match status" value="1"/>
</dbReference>
<accession>A0AAN7CFJ9</accession>
<keyword evidence="2" id="KW-0418">Kinase</keyword>
<evidence type="ECO:0000313" key="2">
    <source>
        <dbReference type="EMBL" id="KAK4241080.1"/>
    </source>
</evidence>
<dbReference type="SUPFAM" id="SSF52540">
    <property type="entry name" value="P-loop containing nucleoside triphosphate hydrolases"/>
    <property type="match status" value="1"/>
</dbReference>
<dbReference type="InterPro" id="IPR027417">
    <property type="entry name" value="P-loop_NTPase"/>
</dbReference>
<keyword evidence="3" id="KW-1185">Reference proteome</keyword>
<comment type="caution">
    <text evidence="2">The sequence shown here is derived from an EMBL/GenBank/DDBJ whole genome shotgun (WGS) entry which is preliminary data.</text>
</comment>
<dbReference type="Gene3D" id="3.40.50.300">
    <property type="entry name" value="P-loop containing nucleotide triphosphate hydrolases"/>
    <property type="match status" value="2"/>
</dbReference>
<feature type="compositionally biased region" description="Low complexity" evidence="1">
    <location>
        <begin position="80"/>
        <end position="105"/>
    </location>
</feature>
<feature type="compositionally biased region" description="Low complexity" evidence="1">
    <location>
        <begin position="130"/>
        <end position="166"/>
    </location>
</feature>
<dbReference type="AlphaFoldDB" id="A0AAN7CFJ9"/>
<dbReference type="PANTHER" id="PTHR10285">
    <property type="entry name" value="URIDINE KINASE"/>
    <property type="match status" value="1"/>
</dbReference>
<dbReference type="EMBL" id="MU860028">
    <property type="protein sequence ID" value="KAK4241080.1"/>
    <property type="molecule type" value="Genomic_DNA"/>
</dbReference>